<protein>
    <submittedName>
        <fullName evidence="1">Uncharacterized protein</fullName>
    </submittedName>
</protein>
<reference evidence="1" key="1">
    <citation type="submission" date="2014-11" db="EMBL/GenBank/DDBJ databases">
        <authorList>
            <person name="Amaro Gonzalez C."/>
        </authorList>
    </citation>
    <scope>NUCLEOTIDE SEQUENCE</scope>
</reference>
<dbReference type="AlphaFoldDB" id="A0A0E9W7G0"/>
<dbReference type="EMBL" id="GBXM01023159">
    <property type="protein sequence ID" value="JAH85418.1"/>
    <property type="molecule type" value="Transcribed_RNA"/>
</dbReference>
<reference evidence="1" key="2">
    <citation type="journal article" date="2015" name="Fish Shellfish Immunol.">
        <title>Early steps in the European eel (Anguilla anguilla)-Vibrio vulnificus interaction in the gills: Role of the RtxA13 toxin.</title>
        <authorList>
            <person name="Callol A."/>
            <person name="Pajuelo D."/>
            <person name="Ebbesson L."/>
            <person name="Teles M."/>
            <person name="MacKenzie S."/>
            <person name="Amaro C."/>
        </authorList>
    </citation>
    <scope>NUCLEOTIDE SEQUENCE</scope>
</reference>
<accession>A0A0E9W7G0</accession>
<name>A0A0E9W7G0_ANGAN</name>
<proteinExistence type="predicted"/>
<organism evidence="1">
    <name type="scientific">Anguilla anguilla</name>
    <name type="common">European freshwater eel</name>
    <name type="synonym">Muraena anguilla</name>
    <dbReference type="NCBI Taxonomy" id="7936"/>
    <lineage>
        <taxon>Eukaryota</taxon>
        <taxon>Metazoa</taxon>
        <taxon>Chordata</taxon>
        <taxon>Craniata</taxon>
        <taxon>Vertebrata</taxon>
        <taxon>Euteleostomi</taxon>
        <taxon>Actinopterygii</taxon>
        <taxon>Neopterygii</taxon>
        <taxon>Teleostei</taxon>
        <taxon>Anguilliformes</taxon>
        <taxon>Anguillidae</taxon>
        <taxon>Anguilla</taxon>
    </lineage>
</organism>
<sequence>MCVAFIVKCITVAHVPDNSNTGTERQPITAACWSSLDHWRTLILGGDSYGCCKALCDSNKFFCELQRSSRSAL</sequence>
<evidence type="ECO:0000313" key="1">
    <source>
        <dbReference type="EMBL" id="JAH85418.1"/>
    </source>
</evidence>